<dbReference type="EMBL" id="JH636049">
    <property type="protein sequence ID" value="EID53700.1"/>
    <property type="molecule type" value="Genomic_DNA"/>
</dbReference>
<feature type="active site" description="Charge relay system" evidence="5 6">
    <location>
        <position position="217"/>
    </location>
</feature>
<evidence type="ECO:0000256" key="1">
    <source>
        <dbReference type="ARBA" id="ARBA00011073"/>
    </source>
</evidence>
<dbReference type="InterPro" id="IPR013783">
    <property type="entry name" value="Ig-like_fold"/>
</dbReference>
<dbReference type="PROSITE" id="PS51892">
    <property type="entry name" value="SUBTILASE"/>
    <property type="match status" value="1"/>
</dbReference>
<dbReference type="Gene3D" id="3.40.50.200">
    <property type="entry name" value="Peptidase S8/S53 domain"/>
    <property type="match status" value="1"/>
</dbReference>
<dbReference type="eggNOG" id="COG1404">
    <property type="taxonomic scope" value="Bacteria"/>
</dbReference>
<dbReference type="GO" id="GO:0006508">
    <property type="term" value="P:proteolysis"/>
    <property type="evidence" value="ECO:0007669"/>
    <property type="project" value="UniProtKB-KW"/>
</dbReference>
<evidence type="ECO:0000256" key="6">
    <source>
        <dbReference type="PROSITE-ProRule" id="PRU01240"/>
    </source>
</evidence>
<dbReference type="InterPro" id="IPR022398">
    <property type="entry name" value="Peptidase_S8_His-AS"/>
</dbReference>
<dbReference type="PRINTS" id="PR00723">
    <property type="entry name" value="SUBTILISIN"/>
</dbReference>
<dbReference type="InterPro" id="IPR023827">
    <property type="entry name" value="Peptidase_S8_Asp-AS"/>
</dbReference>
<keyword evidence="3 6" id="KW-0378">Hydrolase</keyword>
<dbReference type="PROSITE" id="PS00137">
    <property type="entry name" value="SUBTILASE_HIS"/>
    <property type="match status" value="1"/>
</dbReference>
<dbReference type="InterPro" id="IPR036852">
    <property type="entry name" value="Peptidase_S8/S53_dom_sf"/>
</dbReference>
<accession>I0V0P7</accession>
<feature type="signal peptide" evidence="8">
    <location>
        <begin position="1"/>
        <end position="19"/>
    </location>
</feature>
<evidence type="ECO:0000256" key="5">
    <source>
        <dbReference type="PIRSR" id="PIRSR615500-1"/>
    </source>
</evidence>
<proteinExistence type="inferred from homology"/>
<reference evidence="10 11" key="1">
    <citation type="submission" date="2012-01" db="EMBL/GenBank/DDBJ databases">
        <title>Improved High-Quality Draft sequence of Saccharomonospora xinjiangensis XJ-54.</title>
        <authorList>
            <consortium name="US DOE Joint Genome Institute"/>
            <person name="Lucas S."/>
            <person name="Han J."/>
            <person name="Lapidus A."/>
            <person name="Cheng J.-F."/>
            <person name="Goodwin L."/>
            <person name="Pitluck S."/>
            <person name="Peters L."/>
            <person name="Mikhailova N."/>
            <person name="Teshima H."/>
            <person name="Detter J.C."/>
            <person name="Han C."/>
            <person name="Tapia R."/>
            <person name="Land M."/>
            <person name="Hauser L."/>
            <person name="Kyrpides N."/>
            <person name="Ivanova N."/>
            <person name="Pagani I."/>
            <person name="Brambilla E.-M."/>
            <person name="Klenk H.-P."/>
            <person name="Woyke T."/>
        </authorList>
    </citation>
    <scope>NUCLEOTIDE SEQUENCE [LARGE SCALE GENOMIC DNA]</scope>
    <source>
        <strain evidence="10 11">XJ-54</strain>
    </source>
</reference>
<dbReference type="Gene3D" id="2.60.40.10">
    <property type="entry name" value="Immunoglobulins"/>
    <property type="match status" value="1"/>
</dbReference>
<feature type="active site" description="Charge relay system" evidence="5 6">
    <location>
        <position position="249"/>
    </location>
</feature>
<gene>
    <name evidence="10" type="ORF">SacxiDRAFT_1452</name>
</gene>
<protein>
    <submittedName>
        <fullName evidence="10">Subtilisin-like serine protease</fullName>
    </submittedName>
</protein>
<dbReference type="SUPFAM" id="SSF52743">
    <property type="entry name" value="Subtilisin-like"/>
    <property type="match status" value="1"/>
</dbReference>
<dbReference type="PANTHER" id="PTHR43806:SF65">
    <property type="entry name" value="SERINE PROTEASE APRX"/>
    <property type="match status" value="1"/>
</dbReference>
<evidence type="ECO:0000256" key="8">
    <source>
        <dbReference type="SAM" id="SignalP"/>
    </source>
</evidence>
<dbReference type="HOGENOM" id="CLU_007528_0_0_11"/>
<dbReference type="Pfam" id="PF00082">
    <property type="entry name" value="Peptidase_S8"/>
    <property type="match status" value="1"/>
</dbReference>
<organism evidence="10 11">
    <name type="scientific">Saccharomonospora xinjiangensis XJ-54</name>
    <dbReference type="NCBI Taxonomy" id="882086"/>
    <lineage>
        <taxon>Bacteria</taxon>
        <taxon>Bacillati</taxon>
        <taxon>Actinomycetota</taxon>
        <taxon>Actinomycetes</taxon>
        <taxon>Pseudonocardiales</taxon>
        <taxon>Pseudonocardiaceae</taxon>
        <taxon>Saccharomonospora</taxon>
    </lineage>
</organism>
<keyword evidence="8" id="KW-0732">Signal</keyword>
<keyword evidence="4 6" id="KW-0720">Serine protease</keyword>
<dbReference type="GO" id="GO:0004252">
    <property type="term" value="F:serine-type endopeptidase activity"/>
    <property type="evidence" value="ECO:0007669"/>
    <property type="project" value="UniProtKB-UniRule"/>
</dbReference>
<feature type="chain" id="PRO_5003634513" evidence="8">
    <location>
        <begin position="20"/>
        <end position="1077"/>
    </location>
</feature>
<dbReference type="InterPro" id="IPR000209">
    <property type="entry name" value="Peptidase_S8/S53_dom"/>
</dbReference>
<dbReference type="GO" id="GO:0005975">
    <property type="term" value="P:carbohydrate metabolic process"/>
    <property type="evidence" value="ECO:0007669"/>
    <property type="project" value="UniProtKB-ARBA"/>
</dbReference>
<sequence>MAVAVATTSAAVTAVPAQAVPNPPVAGTAAKGEQVVTLVTGDKVVLGADRQGGEFVPAEGREKVGYHQYVEHGAVYVIPDDAAPLIAEGTLDRRLFNVTALVEAGYHDRARDDLPVLVSYREGGSPGVRARTTADGAAVQTRSLAAIGGAALETAKSETRRFWDSVRPMLRPGAEIERLWLDAPVKATLAESVPQIGADKAHTGGVTGDGVRVAVLDTGIDADHPDLASAVAEVKDFTGGGSADDGHGHGTHVAGTIAGDGTASGGRYRGVAPDAELVVGKVLDDAGFGQESWILAGMEWAAGNAPVVNMSLGGAPTDGTDPMSMALNRLTEETGALFVVAAGNMGTEMSVGSPGSADAALTVGAVTKDDALAGFSSRGPRVGDHAIKPDVTAPGADIVAARAEGTQLGEPAGDGYISASGTSMASPHVAGAAALLEQRHAEWDADELKAALMGSALAHPELSAYEQGAGRIDVSAALAQPVLASPPSLSLGVVEWPRTDDKPVRQKVTYTNTSDKPVTLDLKAELSGPDGVQPAGMITVEPAQVTVPAGGRADATVTVDTTVGGPDGRYSGAVTATVGDTTVRTPVGIEQEVESYDLAVKVLDRDGTVAEDAYAFMVRHNAPWSIGQNIKSGDVLRLPKDDYFLYVTTDEDYTVPGSTMFVEPTFTVDGDRTVVLDGRDAEPVSVAVDAPDAEMGTAELRALMETRNGYPRIGVITGDDNLQDMYLRPSETSAETFEFTVETEHARPDGTGRYAGSPYAYHLRHTEKGAVPDELTYEVSTDELAKVTSVHTDGGVGAAGERELVSGPLPLTVTDYYTPGTPWTARLWLNQKADDPAGWAGHLSRTEVFERGDNGERRWNTPVFGPAFPHTEGSYWAVREGDELRVDMPLHSDPGPGSAGYFAATGSTKLYRDGELFDEFDLAGAGLFFVPETASEYRLVTEADAAGVTPLSRKVSAEWTFRSQHAENTTQLPLLAVRFTPDLGDDHAAKRGEALRIPVSVQRNGEAGEPKLSALRIQVSFDGGASWKSVRHRTVEGERVITVTAPKGAKDVSLRAVAKDVDGNALKQTIIGAYPVR</sequence>
<dbReference type="InterPro" id="IPR050131">
    <property type="entry name" value="Peptidase_S8_subtilisin-like"/>
</dbReference>
<dbReference type="OrthoDB" id="9795680at2"/>
<evidence type="ECO:0000256" key="3">
    <source>
        <dbReference type="ARBA" id="ARBA00022801"/>
    </source>
</evidence>
<evidence type="ECO:0000256" key="4">
    <source>
        <dbReference type="ARBA" id="ARBA00022825"/>
    </source>
</evidence>
<comment type="similarity">
    <text evidence="1 6 7">Belongs to the peptidase S8 family.</text>
</comment>
<dbReference type="PROSITE" id="PS00138">
    <property type="entry name" value="SUBTILASE_SER"/>
    <property type="match status" value="1"/>
</dbReference>
<evidence type="ECO:0000313" key="10">
    <source>
        <dbReference type="EMBL" id="EID53700.1"/>
    </source>
</evidence>
<feature type="domain" description="Peptidase S8/S53" evidence="9">
    <location>
        <begin position="208"/>
        <end position="470"/>
    </location>
</feature>
<evidence type="ECO:0000313" key="11">
    <source>
        <dbReference type="Proteomes" id="UP000004691"/>
    </source>
</evidence>
<feature type="active site" description="Charge relay system" evidence="5 6">
    <location>
        <position position="423"/>
    </location>
</feature>
<evidence type="ECO:0000256" key="2">
    <source>
        <dbReference type="ARBA" id="ARBA00022670"/>
    </source>
</evidence>
<name>I0V0P7_9PSEU</name>
<evidence type="ECO:0000259" key="9">
    <source>
        <dbReference type="Pfam" id="PF00082"/>
    </source>
</evidence>
<keyword evidence="11" id="KW-1185">Reference proteome</keyword>
<dbReference type="STRING" id="882086.SacxiDRAFT_1452"/>
<dbReference type="PANTHER" id="PTHR43806">
    <property type="entry name" value="PEPTIDASE S8"/>
    <property type="match status" value="1"/>
</dbReference>
<dbReference type="PROSITE" id="PS00136">
    <property type="entry name" value="SUBTILASE_ASP"/>
    <property type="match status" value="1"/>
</dbReference>
<evidence type="ECO:0000256" key="7">
    <source>
        <dbReference type="RuleBase" id="RU003355"/>
    </source>
</evidence>
<dbReference type="InterPro" id="IPR015500">
    <property type="entry name" value="Peptidase_S8_subtilisin-rel"/>
</dbReference>
<dbReference type="InterPro" id="IPR023828">
    <property type="entry name" value="Peptidase_S8_Ser-AS"/>
</dbReference>
<dbReference type="CDD" id="cd07487">
    <property type="entry name" value="Peptidases_S8_1"/>
    <property type="match status" value="1"/>
</dbReference>
<dbReference type="Proteomes" id="UP000004691">
    <property type="component" value="Unassembled WGS sequence"/>
</dbReference>
<dbReference type="AlphaFoldDB" id="I0V0P7"/>
<keyword evidence="2 6" id="KW-0645">Protease</keyword>